<comment type="caution">
    <text evidence="1">The sequence shown here is derived from an EMBL/GenBank/DDBJ whole genome shotgun (WGS) entry which is preliminary data.</text>
</comment>
<evidence type="ECO:0008006" key="3">
    <source>
        <dbReference type="Google" id="ProtNLM"/>
    </source>
</evidence>
<organism evidence="1 2">
    <name type="scientific">Elliptochloris bilobata</name>
    <dbReference type="NCBI Taxonomy" id="381761"/>
    <lineage>
        <taxon>Eukaryota</taxon>
        <taxon>Viridiplantae</taxon>
        <taxon>Chlorophyta</taxon>
        <taxon>core chlorophytes</taxon>
        <taxon>Trebouxiophyceae</taxon>
        <taxon>Trebouxiophyceae incertae sedis</taxon>
        <taxon>Elliptochloris clade</taxon>
        <taxon>Elliptochloris</taxon>
    </lineage>
</organism>
<evidence type="ECO:0000313" key="2">
    <source>
        <dbReference type="Proteomes" id="UP001445335"/>
    </source>
</evidence>
<proteinExistence type="predicted"/>
<dbReference type="Gene3D" id="3.10.310.30">
    <property type="match status" value="1"/>
</dbReference>
<dbReference type="PANTHER" id="PTHR46922:SF4">
    <property type="entry name" value="DHHA1 DOMAIN PROTEIN"/>
    <property type="match status" value="1"/>
</dbReference>
<dbReference type="AlphaFoldDB" id="A0AAW1R1W6"/>
<dbReference type="PANTHER" id="PTHR46922">
    <property type="entry name" value="DHHA1 DOMAIN PROTEIN"/>
    <property type="match status" value="1"/>
</dbReference>
<dbReference type="InterPro" id="IPR038763">
    <property type="entry name" value="DHH_sf"/>
</dbReference>
<evidence type="ECO:0000313" key="1">
    <source>
        <dbReference type="EMBL" id="KAK9827608.1"/>
    </source>
</evidence>
<protein>
    <recommendedName>
        <fullName evidence="3">DHHA1 domain-containing protein</fullName>
    </recommendedName>
</protein>
<reference evidence="1 2" key="1">
    <citation type="journal article" date="2024" name="Nat. Commun.">
        <title>Phylogenomics reveals the evolutionary origins of lichenization in chlorophyte algae.</title>
        <authorList>
            <person name="Puginier C."/>
            <person name="Libourel C."/>
            <person name="Otte J."/>
            <person name="Skaloud P."/>
            <person name="Haon M."/>
            <person name="Grisel S."/>
            <person name="Petersen M."/>
            <person name="Berrin J.G."/>
            <person name="Delaux P.M."/>
            <person name="Dal Grande F."/>
            <person name="Keller J."/>
        </authorList>
    </citation>
    <scope>NUCLEOTIDE SEQUENCE [LARGE SCALE GENOMIC DNA]</scope>
    <source>
        <strain evidence="1 2">SAG 245.80</strain>
    </source>
</reference>
<accession>A0AAW1R1W6</accession>
<gene>
    <name evidence="1" type="ORF">WJX81_005786</name>
</gene>
<name>A0AAW1R1W6_9CHLO</name>
<keyword evidence="2" id="KW-1185">Reference proteome</keyword>
<dbReference type="SUPFAM" id="SSF64182">
    <property type="entry name" value="DHH phosphoesterases"/>
    <property type="match status" value="1"/>
</dbReference>
<dbReference type="Proteomes" id="UP001445335">
    <property type="component" value="Unassembled WGS sequence"/>
</dbReference>
<sequence length="199" mass="20915">MMEVTQTLRSLMAYVQDADFWHWRLPHSRACSAGLAPLKLEYDAAKNPGVFDALADLVPEDLIEQGRAALEQEGRLIAAALDAAFRVDLGGAAGRAVGWGSCLVVHAEGDVVASGTRSALGNALAERSAAAGLRPIGVVAYHEAGWHGCESVKLSLRSLGGEDTTTVTQAHGGGGHRNASSHLVSCLVAVSEFEGWRSR</sequence>
<dbReference type="EMBL" id="JALJOU010000057">
    <property type="protein sequence ID" value="KAK9827608.1"/>
    <property type="molecule type" value="Genomic_DNA"/>
</dbReference>